<name>A0AAD6SHI3_9AGAR</name>
<accession>A0AAD6SHI3</accession>
<dbReference type="Proteomes" id="UP001218188">
    <property type="component" value="Unassembled WGS sequence"/>
</dbReference>
<keyword evidence="2" id="KW-1185">Reference proteome</keyword>
<proteinExistence type="predicted"/>
<evidence type="ECO:0000313" key="2">
    <source>
        <dbReference type="Proteomes" id="UP001218188"/>
    </source>
</evidence>
<comment type="caution">
    <text evidence="1">The sequence shown here is derived from an EMBL/GenBank/DDBJ whole genome shotgun (WGS) entry which is preliminary data.</text>
</comment>
<organism evidence="1 2">
    <name type="scientific">Mycena alexandri</name>
    <dbReference type="NCBI Taxonomy" id="1745969"/>
    <lineage>
        <taxon>Eukaryota</taxon>
        <taxon>Fungi</taxon>
        <taxon>Dikarya</taxon>
        <taxon>Basidiomycota</taxon>
        <taxon>Agaricomycotina</taxon>
        <taxon>Agaricomycetes</taxon>
        <taxon>Agaricomycetidae</taxon>
        <taxon>Agaricales</taxon>
        <taxon>Marasmiineae</taxon>
        <taxon>Mycenaceae</taxon>
        <taxon>Mycena</taxon>
    </lineage>
</organism>
<dbReference type="AlphaFoldDB" id="A0AAD6SHI3"/>
<protein>
    <submittedName>
        <fullName evidence="1">Uncharacterized protein</fullName>
    </submittedName>
</protein>
<sequence>MVGSSRGRFKGSRRRLRTCSVSRSDGDDNFAGWEWGIWVKSRSGLWQLDKWEDTLKSKKLNLVLRSFLCRKLPRFRRLKGTSGNIEQVAELRRLPEDIGKTGLQSDRASSKGNIYTLFDELRNSRLAENLQAKSKLHRRAGVSAVRISKDLVRVAAAGQSEDVAAKLEQNLNRCIEAKKRAENRLATRGYCCDSLAPLGPTARMTIVAAIGAY</sequence>
<reference evidence="1" key="1">
    <citation type="submission" date="2023-03" db="EMBL/GenBank/DDBJ databases">
        <title>Massive genome expansion in bonnet fungi (Mycena s.s.) driven by repeated elements and novel gene families across ecological guilds.</title>
        <authorList>
            <consortium name="Lawrence Berkeley National Laboratory"/>
            <person name="Harder C.B."/>
            <person name="Miyauchi S."/>
            <person name="Viragh M."/>
            <person name="Kuo A."/>
            <person name="Thoen E."/>
            <person name="Andreopoulos B."/>
            <person name="Lu D."/>
            <person name="Skrede I."/>
            <person name="Drula E."/>
            <person name="Henrissat B."/>
            <person name="Morin E."/>
            <person name="Kohler A."/>
            <person name="Barry K."/>
            <person name="LaButti K."/>
            <person name="Morin E."/>
            <person name="Salamov A."/>
            <person name="Lipzen A."/>
            <person name="Mereny Z."/>
            <person name="Hegedus B."/>
            <person name="Baldrian P."/>
            <person name="Stursova M."/>
            <person name="Weitz H."/>
            <person name="Taylor A."/>
            <person name="Grigoriev I.V."/>
            <person name="Nagy L.G."/>
            <person name="Martin F."/>
            <person name="Kauserud H."/>
        </authorList>
    </citation>
    <scope>NUCLEOTIDE SEQUENCE</scope>
    <source>
        <strain evidence="1">CBHHK200</strain>
    </source>
</reference>
<evidence type="ECO:0000313" key="1">
    <source>
        <dbReference type="EMBL" id="KAJ7028126.1"/>
    </source>
</evidence>
<gene>
    <name evidence="1" type="ORF">C8F04DRAFT_1188957</name>
</gene>
<dbReference type="EMBL" id="JARJCM010000116">
    <property type="protein sequence ID" value="KAJ7028126.1"/>
    <property type="molecule type" value="Genomic_DNA"/>
</dbReference>